<dbReference type="EMBL" id="JBBMFA010000052">
    <property type="protein sequence ID" value="MEQ2519385.1"/>
    <property type="molecule type" value="Genomic_DNA"/>
</dbReference>
<organism evidence="1 2">
    <name type="scientific">Ruthenibacterium intestinale</name>
    <dbReference type="NCBI Taxonomy" id="3133163"/>
    <lineage>
        <taxon>Bacteria</taxon>
        <taxon>Bacillati</taxon>
        <taxon>Bacillota</taxon>
        <taxon>Clostridia</taxon>
        <taxon>Eubacteriales</taxon>
        <taxon>Oscillospiraceae</taxon>
        <taxon>Ruthenibacterium</taxon>
    </lineage>
</organism>
<gene>
    <name evidence="1" type="ORF">WMO24_02870</name>
</gene>
<name>A0ABV1GC19_9FIRM</name>
<comment type="caution">
    <text evidence="1">The sequence shown here is derived from an EMBL/GenBank/DDBJ whole genome shotgun (WGS) entry which is preliminary data.</text>
</comment>
<dbReference type="Proteomes" id="UP001477672">
    <property type="component" value="Unassembled WGS sequence"/>
</dbReference>
<evidence type="ECO:0000313" key="2">
    <source>
        <dbReference type="Proteomes" id="UP001477672"/>
    </source>
</evidence>
<evidence type="ECO:0000313" key="1">
    <source>
        <dbReference type="EMBL" id="MEQ2519385.1"/>
    </source>
</evidence>
<accession>A0ABV1GC19</accession>
<dbReference type="RefSeq" id="WP_349214818.1">
    <property type="nucleotide sequence ID" value="NZ_JBBMFA010000052.1"/>
</dbReference>
<reference evidence="1 2" key="1">
    <citation type="submission" date="2024-03" db="EMBL/GenBank/DDBJ databases">
        <title>Human intestinal bacterial collection.</title>
        <authorList>
            <person name="Pauvert C."/>
            <person name="Hitch T.C.A."/>
            <person name="Clavel T."/>
        </authorList>
    </citation>
    <scope>NUCLEOTIDE SEQUENCE [LARGE SCALE GENOMIC DNA]</scope>
    <source>
        <strain evidence="1 2">CLA-JM-H11</strain>
    </source>
</reference>
<protein>
    <submittedName>
        <fullName evidence="1">Uncharacterized protein</fullName>
    </submittedName>
</protein>
<keyword evidence="2" id="KW-1185">Reference proteome</keyword>
<sequence length="253" mass="28927">MKRKTWLRRHPRCAVLATGALALLISALPLAALHMADVPLFTRSHSRSWRSVQSVQVSGEDLYLVQTLRERNRQDFYWQSGEIEILDEGFTMLNGYIEDLAEAGVLDAEWLDMTSIPAELEEYLLLQEHYLTCSYMRDSAGFLTLNVWEKDSNGVEYAHWEQITLESTTGKVTSFYLTIPQVEFDPEERLRCYVDYLGLSGLDDWQMWPDEEGQGDMVTLYSKKAKAYVTMYSIVGIVPEGIQIAGGLYPESE</sequence>
<proteinExistence type="predicted"/>